<evidence type="ECO:0000313" key="1">
    <source>
        <dbReference type="EMBL" id="MEQ2225295.1"/>
    </source>
</evidence>
<evidence type="ECO:0000313" key="2">
    <source>
        <dbReference type="Proteomes" id="UP001482620"/>
    </source>
</evidence>
<dbReference type="EMBL" id="JAHRIQ010013023">
    <property type="protein sequence ID" value="MEQ2225295.1"/>
    <property type="molecule type" value="Genomic_DNA"/>
</dbReference>
<feature type="non-terminal residue" evidence="1">
    <location>
        <position position="1"/>
    </location>
</feature>
<sequence length="108" mass="12183">WVVGKLVPISSGLWAGGWVHPGQGQSIAGQHRQDKQPCTHSFMPKGNLERPINITVMFLDCGRKLEYLERTHACTGRKCQLRAERPPAGSQTQDLLAARYQFYQQHVL</sequence>
<dbReference type="Proteomes" id="UP001482620">
    <property type="component" value="Unassembled WGS sequence"/>
</dbReference>
<reference evidence="1 2" key="1">
    <citation type="submission" date="2021-06" db="EMBL/GenBank/DDBJ databases">
        <authorList>
            <person name="Palmer J.M."/>
        </authorList>
    </citation>
    <scope>NUCLEOTIDE SEQUENCE [LARGE SCALE GENOMIC DNA]</scope>
    <source>
        <strain evidence="2">if_2019</strain>
        <tissue evidence="1">Muscle</tissue>
    </source>
</reference>
<proteinExistence type="predicted"/>
<gene>
    <name evidence="1" type="ORF">ILYODFUR_016024</name>
</gene>
<accession>A0ABV0SXH6</accession>
<organism evidence="1 2">
    <name type="scientific">Ilyodon furcidens</name>
    <name type="common">goldbreast splitfin</name>
    <dbReference type="NCBI Taxonomy" id="33524"/>
    <lineage>
        <taxon>Eukaryota</taxon>
        <taxon>Metazoa</taxon>
        <taxon>Chordata</taxon>
        <taxon>Craniata</taxon>
        <taxon>Vertebrata</taxon>
        <taxon>Euteleostomi</taxon>
        <taxon>Actinopterygii</taxon>
        <taxon>Neopterygii</taxon>
        <taxon>Teleostei</taxon>
        <taxon>Neoteleostei</taxon>
        <taxon>Acanthomorphata</taxon>
        <taxon>Ovalentaria</taxon>
        <taxon>Atherinomorphae</taxon>
        <taxon>Cyprinodontiformes</taxon>
        <taxon>Goodeidae</taxon>
        <taxon>Ilyodon</taxon>
    </lineage>
</organism>
<protein>
    <submittedName>
        <fullName evidence="1">Uncharacterized protein</fullName>
    </submittedName>
</protein>
<name>A0ABV0SXH6_9TELE</name>
<comment type="caution">
    <text evidence="1">The sequence shown here is derived from an EMBL/GenBank/DDBJ whole genome shotgun (WGS) entry which is preliminary data.</text>
</comment>
<keyword evidence="2" id="KW-1185">Reference proteome</keyword>